<organism evidence="12 13">
    <name type="scientific">Octopus vulgaris</name>
    <name type="common">Common octopus</name>
    <dbReference type="NCBI Taxonomy" id="6645"/>
    <lineage>
        <taxon>Eukaryota</taxon>
        <taxon>Metazoa</taxon>
        <taxon>Spiralia</taxon>
        <taxon>Lophotrochozoa</taxon>
        <taxon>Mollusca</taxon>
        <taxon>Cephalopoda</taxon>
        <taxon>Coleoidea</taxon>
        <taxon>Octopodiformes</taxon>
        <taxon>Octopoda</taxon>
        <taxon>Incirrata</taxon>
        <taxon>Octopodidae</taxon>
        <taxon>Octopus</taxon>
    </lineage>
</organism>
<feature type="transmembrane region" description="Helical" evidence="10">
    <location>
        <begin position="390"/>
        <end position="407"/>
    </location>
</feature>
<dbReference type="Pfam" id="PF08344">
    <property type="entry name" value="TRP_2"/>
    <property type="match status" value="1"/>
</dbReference>
<feature type="transmembrane region" description="Helical" evidence="10">
    <location>
        <begin position="602"/>
        <end position="623"/>
    </location>
</feature>
<feature type="transmembrane region" description="Helical" evidence="10">
    <location>
        <begin position="516"/>
        <end position="542"/>
    </location>
</feature>
<dbReference type="SUPFAM" id="SSF48403">
    <property type="entry name" value="Ankyrin repeat"/>
    <property type="match status" value="1"/>
</dbReference>
<keyword evidence="7" id="KW-0406">Ion transport</keyword>
<evidence type="ECO:0000256" key="5">
    <source>
        <dbReference type="ARBA" id="ARBA00022989"/>
    </source>
</evidence>
<dbReference type="GO" id="GO:0070679">
    <property type="term" value="F:inositol 1,4,5 trisphosphate binding"/>
    <property type="evidence" value="ECO:0007669"/>
    <property type="project" value="TreeGrafter"/>
</dbReference>
<dbReference type="InterPro" id="IPR002153">
    <property type="entry name" value="TRPC_channel"/>
</dbReference>
<keyword evidence="5 10" id="KW-1133">Transmembrane helix</keyword>
<feature type="transmembrane region" description="Helical" evidence="10">
    <location>
        <begin position="563"/>
        <end position="582"/>
    </location>
</feature>
<dbReference type="GO" id="GO:0034703">
    <property type="term" value="C:cation channel complex"/>
    <property type="evidence" value="ECO:0007669"/>
    <property type="project" value="TreeGrafter"/>
</dbReference>
<evidence type="ECO:0000256" key="2">
    <source>
        <dbReference type="ARBA" id="ARBA00022448"/>
    </source>
</evidence>
<dbReference type="GO" id="GO:0015279">
    <property type="term" value="F:store-operated calcium channel activity"/>
    <property type="evidence" value="ECO:0007669"/>
    <property type="project" value="TreeGrafter"/>
</dbReference>
<dbReference type="EMBL" id="OX597826">
    <property type="protein sequence ID" value="CAI9731671.1"/>
    <property type="molecule type" value="Genomic_DNA"/>
</dbReference>
<keyword evidence="4" id="KW-0677">Repeat</keyword>
<protein>
    <submittedName>
        <fullName evidence="12">Transient receptor potential-gamma protein-like isoform X1</fullName>
    </submittedName>
</protein>
<evidence type="ECO:0000256" key="7">
    <source>
        <dbReference type="ARBA" id="ARBA00023065"/>
    </source>
</evidence>
<evidence type="ECO:0000256" key="9">
    <source>
        <dbReference type="ARBA" id="ARBA00023303"/>
    </source>
</evidence>
<sequence>MDLKPKKQKELNNEERMFLGAVEKGDVAGAKRALSEATERHINKSCKDSLGRSALVIAIENENGELVESLLTADVELEDALLYAIREEYVEAVEMILTHQLQKYGEDYLQTEFESNTFTLDITPIILAGHIDNYEIIKMLLDRGYRIPRPHDLTCHCDDCLKGSTDDVLGHSRARINAYRALASPSLIALSSKDPILTAFELSWELRNLSELENEFKTEYQELGKICQQFSVDLLDEIRGSKELEVILNHDSRSPDDDQNKENKKLNRLKLAIKYKQKRFVSHPNCQQLLASKWYEGLGNFRRKPAIKQLTIALTICFLFPVLSMIYMVAPHSKFGKLCRKPFIKFLLHAASYMSFLGLLIMVSQRIENPLFFLFPFDETKKKELRGKPATIVEMMILCYVLGLIWSEIKQIWMQGALEYIHDMWNILDFVTNSLYMATFTLRLLAFIEVYHERAANNPYAYEERKHWDAYDPNLIAEALFAGANIFSSLKLIYIFTINPHLGPLQISLGRMVADIVKFISVYFLVLFSFACGLNHLYWYYAALRAEECEAGVTHSCDIKYRSFANLFEILQSLYWAIYGLIDLEDAHLKEPHHFTELIGKLMFGSYSLIAIIVLLNMLIAMMSNSYQIISSQADEEWKFARSRLWISYFAEGATVPPPFNIFPSPKSFTNTVASVKNLLLAHTAEQKTAKWKNVRSTVSNINKREIRYQVVIRKLISRYIMNKQRPQKDEIVSQDDVNELKQDISTFRFELMQVLNSNGFETPVIHQAKTSSKKDRMWKNLSVATDTNPEQLLEEAGLIDE</sequence>
<keyword evidence="3 10" id="KW-0812">Transmembrane</keyword>
<evidence type="ECO:0000256" key="1">
    <source>
        <dbReference type="ARBA" id="ARBA00004141"/>
    </source>
</evidence>
<dbReference type="PANTHER" id="PTHR10117">
    <property type="entry name" value="TRANSIENT RECEPTOR POTENTIAL CHANNEL"/>
    <property type="match status" value="1"/>
</dbReference>
<evidence type="ECO:0000256" key="8">
    <source>
        <dbReference type="ARBA" id="ARBA00023136"/>
    </source>
</evidence>
<dbReference type="PRINTS" id="PR01097">
    <property type="entry name" value="TRNSRECEPTRP"/>
</dbReference>
<gene>
    <name evidence="12" type="ORF">OCTVUL_1B015503</name>
</gene>
<comment type="subcellular location">
    <subcellularLocation>
        <location evidence="1">Membrane</location>
        <topology evidence="1">Multi-pass membrane protein</topology>
    </subcellularLocation>
</comment>
<evidence type="ECO:0000313" key="13">
    <source>
        <dbReference type="Proteomes" id="UP001162480"/>
    </source>
</evidence>
<dbReference type="InterPro" id="IPR005821">
    <property type="entry name" value="Ion_trans_dom"/>
</dbReference>
<feature type="transmembrane region" description="Helical" evidence="10">
    <location>
        <begin position="475"/>
        <end position="496"/>
    </location>
</feature>
<evidence type="ECO:0000256" key="4">
    <source>
        <dbReference type="ARBA" id="ARBA00022737"/>
    </source>
</evidence>
<feature type="domain" description="Transient receptor ion channel" evidence="11">
    <location>
        <begin position="155"/>
        <end position="217"/>
    </location>
</feature>
<feature type="transmembrane region" description="Helical" evidence="10">
    <location>
        <begin position="310"/>
        <end position="330"/>
    </location>
</feature>
<dbReference type="Gene3D" id="1.25.40.20">
    <property type="entry name" value="Ankyrin repeat-containing domain"/>
    <property type="match status" value="1"/>
</dbReference>
<keyword evidence="9" id="KW-0407">Ion channel</keyword>
<dbReference type="Proteomes" id="UP001162480">
    <property type="component" value="Chromosome 13"/>
</dbReference>
<name>A0AA36BC18_OCTVU</name>
<reference evidence="12" key="1">
    <citation type="submission" date="2023-08" db="EMBL/GenBank/DDBJ databases">
        <authorList>
            <person name="Alioto T."/>
            <person name="Alioto T."/>
            <person name="Gomez Garrido J."/>
        </authorList>
    </citation>
    <scope>NUCLEOTIDE SEQUENCE</scope>
</reference>
<dbReference type="InterPro" id="IPR013555">
    <property type="entry name" value="TRP_dom"/>
</dbReference>
<dbReference type="GO" id="GO:0005886">
    <property type="term" value="C:plasma membrane"/>
    <property type="evidence" value="ECO:0007669"/>
    <property type="project" value="TreeGrafter"/>
</dbReference>
<dbReference type="AlphaFoldDB" id="A0AA36BC18"/>
<accession>A0AA36BC18</accession>
<evidence type="ECO:0000259" key="11">
    <source>
        <dbReference type="SMART" id="SM01420"/>
    </source>
</evidence>
<keyword evidence="13" id="KW-1185">Reference proteome</keyword>
<keyword evidence="2" id="KW-0813">Transport</keyword>
<evidence type="ECO:0000256" key="3">
    <source>
        <dbReference type="ARBA" id="ARBA00022692"/>
    </source>
</evidence>
<dbReference type="PANTHER" id="PTHR10117:SF54">
    <property type="entry name" value="TRANSIENT RECEPTOR POTENTIAL-GAMMA PROTEIN"/>
    <property type="match status" value="1"/>
</dbReference>
<keyword evidence="8 10" id="KW-0472">Membrane</keyword>
<proteinExistence type="predicted"/>
<dbReference type="SMART" id="SM01420">
    <property type="entry name" value="TRP_2"/>
    <property type="match status" value="1"/>
</dbReference>
<evidence type="ECO:0000313" key="12">
    <source>
        <dbReference type="EMBL" id="CAI9731671.1"/>
    </source>
</evidence>
<dbReference type="NCBIfam" id="TIGR00870">
    <property type="entry name" value="trp"/>
    <property type="match status" value="1"/>
</dbReference>
<keyword evidence="6" id="KW-0040">ANK repeat</keyword>
<evidence type="ECO:0000256" key="10">
    <source>
        <dbReference type="SAM" id="Phobius"/>
    </source>
</evidence>
<dbReference type="GO" id="GO:0051480">
    <property type="term" value="P:regulation of cytosolic calcium ion concentration"/>
    <property type="evidence" value="ECO:0007669"/>
    <property type="project" value="TreeGrafter"/>
</dbReference>
<feature type="transmembrane region" description="Helical" evidence="10">
    <location>
        <begin position="342"/>
        <end position="363"/>
    </location>
</feature>
<dbReference type="Pfam" id="PF00520">
    <property type="entry name" value="Ion_trans"/>
    <property type="match status" value="1"/>
</dbReference>
<dbReference type="InterPro" id="IPR036770">
    <property type="entry name" value="Ankyrin_rpt-contain_sf"/>
</dbReference>
<evidence type="ECO:0000256" key="6">
    <source>
        <dbReference type="ARBA" id="ARBA00023043"/>
    </source>
</evidence>
<feature type="transmembrane region" description="Helical" evidence="10">
    <location>
        <begin position="427"/>
        <end position="448"/>
    </location>
</feature>